<organism evidence="1 2">
    <name type="scientific">Seiridium unicorne</name>
    <dbReference type="NCBI Taxonomy" id="138068"/>
    <lineage>
        <taxon>Eukaryota</taxon>
        <taxon>Fungi</taxon>
        <taxon>Dikarya</taxon>
        <taxon>Ascomycota</taxon>
        <taxon>Pezizomycotina</taxon>
        <taxon>Sordariomycetes</taxon>
        <taxon>Xylariomycetidae</taxon>
        <taxon>Amphisphaeriales</taxon>
        <taxon>Sporocadaceae</taxon>
        <taxon>Seiridium</taxon>
    </lineage>
</organism>
<proteinExistence type="predicted"/>
<dbReference type="Proteomes" id="UP001408356">
    <property type="component" value="Unassembled WGS sequence"/>
</dbReference>
<name>A0ABR2UVI1_9PEZI</name>
<dbReference type="EMBL" id="JARVKF010000355">
    <property type="protein sequence ID" value="KAK9418687.1"/>
    <property type="molecule type" value="Genomic_DNA"/>
</dbReference>
<keyword evidence="2" id="KW-1185">Reference proteome</keyword>
<gene>
    <name evidence="1" type="ORF">SUNI508_14119</name>
</gene>
<comment type="caution">
    <text evidence="1">The sequence shown here is derived from an EMBL/GenBank/DDBJ whole genome shotgun (WGS) entry which is preliminary data.</text>
</comment>
<evidence type="ECO:0000313" key="1">
    <source>
        <dbReference type="EMBL" id="KAK9418687.1"/>
    </source>
</evidence>
<accession>A0ABR2UVI1</accession>
<feature type="non-terminal residue" evidence="1">
    <location>
        <position position="25"/>
    </location>
</feature>
<protein>
    <submittedName>
        <fullName evidence="1">Uncharacterized protein</fullName>
    </submittedName>
</protein>
<sequence>MLTRLPRCHLPRQMRNLLRLPLGMC</sequence>
<reference evidence="1 2" key="1">
    <citation type="journal article" date="2024" name="J. Plant Pathol.">
        <title>Sequence and assembly of the genome of Seiridium unicorne, isolate CBS 538.82, causal agent of cypress canker disease.</title>
        <authorList>
            <person name="Scali E."/>
            <person name="Rocca G.D."/>
            <person name="Danti R."/>
            <person name="Garbelotto M."/>
            <person name="Barberini S."/>
            <person name="Baroncelli R."/>
            <person name="Emiliani G."/>
        </authorList>
    </citation>
    <scope>NUCLEOTIDE SEQUENCE [LARGE SCALE GENOMIC DNA]</scope>
    <source>
        <strain evidence="1 2">BM-138-508</strain>
    </source>
</reference>
<evidence type="ECO:0000313" key="2">
    <source>
        <dbReference type="Proteomes" id="UP001408356"/>
    </source>
</evidence>